<reference evidence="3" key="1">
    <citation type="journal article" date="2014" name="Science">
        <title>Ancient hybridizations among the ancestral genomes of bread wheat.</title>
        <authorList>
            <consortium name="International Wheat Genome Sequencing Consortium,"/>
            <person name="Marcussen T."/>
            <person name="Sandve S.R."/>
            <person name="Heier L."/>
            <person name="Spannagl M."/>
            <person name="Pfeifer M."/>
            <person name="Jakobsen K.S."/>
            <person name="Wulff B.B."/>
            <person name="Steuernagel B."/>
            <person name="Mayer K.F."/>
            <person name="Olsen O.A."/>
        </authorList>
    </citation>
    <scope>NUCLEOTIDE SEQUENCE [LARGE SCALE GENOMIC DNA]</scope>
    <source>
        <strain evidence="3">cv. AL8/78</strain>
    </source>
</reference>
<reference evidence="2" key="4">
    <citation type="submission" date="2019-03" db="UniProtKB">
        <authorList>
            <consortium name="EnsemblPlants"/>
        </authorList>
    </citation>
    <scope>IDENTIFICATION</scope>
</reference>
<reference evidence="2" key="3">
    <citation type="journal article" date="2017" name="Nature">
        <title>Genome sequence of the progenitor of the wheat D genome Aegilops tauschii.</title>
        <authorList>
            <person name="Luo M.C."/>
            <person name="Gu Y.Q."/>
            <person name="Puiu D."/>
            <person name="Wang H."/>
            <person name="Twardziok S.O."/>
            <person name="Deal K.R."/>
            <person name="Huo N."/>
            <person name="Zhu T."/>
            <person name="Wang L."/>
            <person name="Wang Y."/>
            <person name="McGuire P.E."/>
            <person name="Liu S."/>
            <person name="Long H."/>
            <person name="Ramasamy R.K."/>
            <person name="Rodriguez J.C."/>
            <person name="Van S.L."/>
            <person name="Yuan L."/>
            <person name="Wang Z."/>
            <person name="Xia Z."/>
            <person name="Xiao L."/>
            <person name="Anderson O.D."/>
            <person name="Ouyang S."/>
            <person name="Liang Y."/>
            <person name="Zimin A.V."/>
            <person name="Pertea G."/>
            <person name="Qi P."/>
            <person name="Bennetzen J.L."/>
            <person name="Dai X."/>
            <person name="Dawson M.W."/>
            <person name="Muller H.G."/>
            <person name="Kugler K."/>
            <person name="Rivarola-Duarte L."/>
            <person name="Spannagl M."/>
            <person name="Mayer K.F.X."/>
            <person name="Lu F.H."/>
            <person name="Bevan M.W."/>
            <person name="Leroy P."/>
            <person name="Li P."/>
            <person name="You F.M."/>
            <person name="Sun Q."/>
            <person name="Liu Z."/>
            <person name="Lyons E."/>
            <person name="Wicker T."/>
            <person name="Salzberg S.L."/>
            <person name="Devos K.M."/>
            <person name="Dvorak J."/>
        </authorList>
    </citation>
    <scope>NUCLEOTIDE SEQUENCE [LARGE SCALE GENOMIC DNA]</scope>
    <source>
        <strain evidence="2">cv. AL8/78</strain>
    </source>
</reference>
<feature type="region of interest" description="Disordered" evidence="1">
    <location>
        <begin position="52"/>
        <end position="72"/>
    </location>
</feature>
<protein>
    <submittedName>
        <fullName evidence="2">Uncharacterized protein</fullName>
    </submittedName>
</protein>
<organism evidence="2 3">
    <name type="scientific">Aegilops tauschii subsp. strangulata</name>
    <name type="common">Goatgrass</name>
    <dbReference type="NCBI Taxonomy" id="200361"/>
    <lineage>
        <taxon>Eukaryota</taxon>
        <taxon>Viridiplantae</taxon>
        <taxon>Streptophyta</taxon>
        <taxon>Embryophyta</taxon>
        <taxon>Tracheophyta</taxon>
        <taxon>Spermatophyta</taxon>
        <taxon>Magnoliopsida</taxon>
        <taxon>Liliopsida</taxon>
        <taxon>Poales</taxon>
        <taxon>Poaceae</taxon>
        <taxon>BOP clade</taxon>
        <taxon>Pooideae</taxon>
        <taxon>Triticodae</taxon>
        <taxon>Triticeae</taxon>
        <taxon>Triticinae</taxon>
        <taxon>Aegilops</taxon>
    </lineage>
</organism>
<evidence type="ECO:0000313" key="2">
    <source>
        <dbReference type="EnsemblPlants" id="AET5Gv20341900.1"/>
    </source>
</evidence>
<reference evidence="3" key="2">
    <citation type="journal article" date="2017" name="Nat. Plants">
        <title>The Aegilops tauschii genome reveals multiple impacts of transposons.</title>
        <authorList>
            <person name="Zhao G."/>
            <person name="Zou C."/>
            <person name="Li K."/>
            <person name="Wang K."/>
            <person name="Li T."/>
            <person name="Gao L."/>
            <person name="Zhang X."/>
            <person name="Wang H."/>
            <person name="Yang Z."/>
            <person name="Liu X."/>
            <person name="Jiang W."/>
            <person name="Mao L."/>
            <person name="Kong X."/>
            <person name="Jiao Y."/>
            <person name="Jia J."/>
        </authorList>
    </citation>
    <scope>NUCLEOTIDE SEQUENCE [LARGE SCALE GENOMIC DNA]</scope>
    <source>
        <strain evidence="3">cv. AL8/78</strain>
    </source>
</reference>
<sequence length="72" mass="8223">PRSPAPHSRTTQSPRARPASSHGRLLRAGGHGRAPQAVAAAGDFCRYWHRRRRPAIRRRRRGRRGAPHRHPR</sequence>
<dbReference type="Gramene" id="AET5Gv20341900.1">
    <property type="protein sequence ID" value="AET5Gv20341900.1"/>
    <property type="gene ID" value="AET5Gv20341900"/>
</dbReference>
<keyword evidence="3" id="KW-1185">Reference proteome</keyword>
<reference evidence="2" key="5">
    <citation type="journal article" date="2021" name="G3 (Bethesda)">
        <title>Aegilops tauschii genome assembly Aet v5.0 features greater sequence contiguity and improved annotation.</title>
        <authorList>
            <person name="Wang L."/>
            <person name="Zhu T."/>
            <person name="Rodriguez J.C."/>
            <person name="Deal K.R."/>
            <person name="Dubcovsky J."/>
            <person name="McGuire P.E."/>
            <person name="Lux T."/>
            <person name="Spannagl M."/>
            <person name="Mayer K.F.X."/>
            <person name="Baldrich P."/>
            <person name="Meyers B.C."/>
            <person name="Huo N."/>
            <person name="Gu Y.Q."/>
            <person name="Zhou H."/>
            <person name="Devos K.M."/>
            <person name="Bennetzen J.L."/>
            <person name="Unver T."/>
            <person name="Budak H."/>
            <person name="Gulick P.J."/>
            <person name="Galiba G."/>
            <person name="Kalapos B."/>
            <person name="Nelson D.R."/>
            <person name="Li P."/>
            <person name="You F.M."/>
            <person name="Luo M.C."/>
            <person name="Dvorak J."/>
        </authorList>
    </citation>
    <scope>NUCLEOTIDE SEQUENCE [LARGE SCALE GENOMIC DNA]</scope>
    <source>
        <strain evidence="2">cv. AL8/78</strain>
    </source>
</reference>
<feature type="region of interest" description="Disordered" evidence="1">
    <location>
        <begin position="1"/>
        <end position="34"/>
    </location>
</feature>
<dbReference type="AlphaFoldDB" id="A0A453K9A0"/>
<accession>A0A453K9A0</accession>
<dbReference type="EnsemblPlants" id="AET5Gv20341900.1">
    <property type="protein sequence ID" value="AET5Gv20341900.1"/>
    <property type="gene ID" value="AET5Gv20341900"/>
</dbReference>
<proteinExistence type="predicted"/>
<dbReference type="Proteomes" id="UP000015105">
    <property type="component" value="Chromosome 5D"/>
</dbReference>
<evidence type="ECO:0000313" key="3">
    <source>
        <dbReference type="Proteomes" id="UP000015105"/>
    </source>
</evidence>
<name>A0A453K9A0_AEGTS</name>
<evidence type="ECO:0000256" key="1">
    <source>
        <dbReference type="SAM" id="MobiDB-lite"/>
    </source>
</evidence>